<dbReference type="Proteomes" id="UP000576821">
    <property type="component" value="Unassembled WGS sequence"/>
</dbReference>
<sequence length="182" mass="20457">MTITNITLQNHMLSIRAEMGYPLTAPACHTLSWSSGGPVDIQVGMDLARLAQIRSRDVIYGAWHALEHERPSEYVLVLRQAHTVDIIRNCSFYAASETAPLILMCEARDEHFVLNDRLFLERRSGMPGRRLELGKRRAAERIIHSPHARLDEMLDGGGIMPRGGAYMPTYAQPSETVVIQFS</sequence>
<dbReference type="EMBL" id="JAASQR010000003">
    <property type="protein sequence ID" value="NIJ16985.1"/>
    <property type="molecule type" value="Genomic_DNA"/>
</dbReference>
<dbReference type="AlphaFoldDB" id="A0A846MG22"/>
<comment type="caution">
    <text evidence="1">The sequence shown here is derived from an EMBL/GenBank/DDBJ whole genome shotgun (WGS) entry which is preliminary data.</text>
</comment>
<gene>
    <name evidence="1" type="ORF">FHS54_001974</name>
</gene>
<evidence type="ECO:0000313" key="1">
    <source>
        <dbReference type="EMBL" id="NIJ16985.1"/>
    </source>
</evidence>
<organism evidence="1 2">
    <name type="scientific">Sphingobium vermicomposti</name>
    <dbReference type="NCBI Taxonomy" id="529005"/>
    <lineage>
        <taxon>Bacteria</taxon>
        <taxon>Pseudomonadati</taxon>
        <taxon>Pseudomonadota</taxon>
        <taxon>Alphaproteobacteria</taxon>
        <taxon>Sphingomonadales</taxon>
        <taxon>Sphingomonadaceae</taxon>
        <taxon>Sphingobium</taxon>
    </lineage>
</organism>
<evidence type="ECO:0000313" key="2">
    <source>
        <dbReference type="Proteomes" id="UP000576821"/>
    </source>
</evidence>
<protein>
    <submittedName>
        <fullName evidence="1">Uncharacterized protein</fullName>
    </submittedName>
</protein>
<keyword evidence="2" id="KW-1185">Reference proteome</keyword>
<proteinExistence type="predicted"/>
<dbReference type="RefSeq" id="WP_167303638.1">
    <property type="nucleotide sequence ID" value="NZ_JAASQR010000003.1"/>
</dbReference>
<accession>A0A846MG22</accession>
<reference evidence="1 2" key="1">
    <citation type="submission" date="2020-03" db="EMBL/GenBank/DDBJ databases">
        <title>Genomic Encyclopedia of Type Strains, Phase IV (KMG-IV): sequencing the most valuable type-strain genomes for metagenomic binning, comparative biology and taxonomic classification.</title>
        <authorList>
            <person name="Goeker M."/>
        </authorList>
    </citation>
    <scope>NUCLEOTIDE SEQUENCE [LARGE SCALE GENOMIC DNA]</scope>
    <source>
        <strain evidence="1 2">DSM 21299</strain>
    </source>
</reference>
<name>A0A846MG22_9SPHN</name>